<dbReference type="AlphaFoldDB" id="A0A520KT57"/>
<dbReference type="InterPro" id="IPR003099">
    <property type="entry name" value="Prephen_DH"/>
</dbReference>
<accession>A0A520KT57</accession>
<comment type="caution">
    <text evidence="3">The sequence shown here is derived from an EMBL/GenBank/DDBJ whole genome shotgun (WGS) entry which is preliminary data.</text>
</comment>
<keyword evidence="1" id="KW-0560">Oxidoreductase</keyword>
<dbReference type="PANTHER" id="PTHR21363">
    <property type="entry name" value="PREPHENATE DEHYDROGENASE"/>
    <property type="match status" value="1"/>
</dbReference>
<evidence type="ECO:0000313" key="3">
    <source>
        <dbReference type="EMBL" id="RZN65096.1"/>
    </source>
</evidence>
<dbReference type="Pfam" id="PF02153">
    <property type="entry name" value="PDH_N"/>
    <property type="match status" value="1"/>
</dbReference>
<dbReference type="SUPFAM" id="SSF48179">
    <property type="entry name" value="6-phosphogluconate dehydrogenase C-terminal domain-like"/>
    <property type="match status" value="1"/>
</dbReference>
<feature type="domain" description="Prephenate/arogenate dehydrogenase" evidence="2">
    <location>
        <begin position="5"/>
        <end position="276"/>
    </location>
</feature>
<evidence type="ECO:0000313" key="4">
    <source>
        <dbReference type="Proteomes" id="UP000317158"/>
    </source>
</evidence>
<dbReference type="Pfam" id="PF23835">
    <property type="entry name" value="DUF7205"/>
    <property type="match status" value="1"/>
</dbReference>
<evidence type="ECO:0000259" key="2">
    <source>
        <dbReference type="PROSITE" id="PS51176"/>
    </source>
</evidence>
<reference evidence="3 4" key="1">
    <citation type="journal article" date="2019" name="Nat. Microbiol.">
        <title>Wide diversity of methane and short-chain alkane metabolisms in uncultured archaea.</title>
        <authorList>
            <person name="Borrel G."/>
            <person name="Adam P.S."/>
            <person name="McKay L.J."/>
            <person name="Chen L.X."/>
            <person name="Sierra-Garcia I.N."/>
            <person name="Sieber C.M."/>
            <person name="Letourneur Q."/>
            <person name="Ghozlane A."/>
            <person name="Andersen G.L."/>
            <person name="Li W.J."/>
            <person name="Hallam S.J."/>
            <person name="Muyzer G."/>
            <person name="de Oliveira V.M."/>
            <person name="Inskeep W.P."/>
            <person name="Banfield J.F."/>
            <person name="Gribaldo S."/>
        </authorList>
    </citation>
    <scope>NUCLEOTIDE SEQUENCE [LARGE SCALE GENOMIC DNA]</scope>
    <source>
        <strain evidence="3">NM1a</strain>
    </source>
</reference>
<proteinExistence type="predicted"/>
<dbReference type="Proteomes" id="UP000317158">
    <property type="component" value="Unassembled WGS sequence"/>
</dbReference>
<dbReference type="InterPro" id="IPR050812">
    <property type="entry name" value="Preph/Arog_dehydrog"/>
</dbReference>
<sequence length="429" mass="49174">MCEQIKILIIGGAGGMGRFLAKILKDDFYVSIYDTNPDSKRIAVSLGVDFSNKDKIKDFDIVIVSVPLKVAPDVISEVSQKMRNDALLLDTSSVKMDVVSAIKNDKIYFIPVHPLFSPTVQDFKGQIVILTPVKNNGWLEKIKRFLEEHGAYVEIVSSEEHDYMMSVIQALIHWLIISFGITLKEIGFDINRSRRFATPIYEVMLDITARIFAQDPNLYAYIQKNPFAMDVKEKFLDISQKLNDAIRSGDLDYFISKMVSTSTMFGDAERSIQKSEKVLKSRILDINDINIGDKVAFEHIYSKKIHYGIVEKISPIDVLIKNKNNSKMTRLKVENLRLLSDQELNDWRLKNLKRLKRDISVQFENFDNISPDTLSRVISMYGADEVELIDVFKEKKSFTFRIFVCEDKNILEIEKKIKTFLSGVGGKIR</sequence>
<dbReference type="GO" id="GO:0006571">
    <property type="term" value="P:tyrosine biosynthetic process"/>
    <property type="evidence" value="ECO:0007669"/>
    <property type="project" value="InterPro"/>
</dbReference>
<dbReference type="InterPro" id="IPR055629">
    <property type="entry name" value="DUF7205"/>
</dbReference>
<dbReference type="InterPro" id="IPR008927">
    <property type="entry name" value="6-PGluconate_DH-like_C_sf"/>
</dbReference>
<evidence type="ECO:0000256" key="1">
    <source>
        <dbReference type="ARBA" id="ARBA00023002"/>
    </source>
</evidence>
<dbReference type="Gene3D" id="1.10.3660.10">
    <property type="entry name" value="6-phosphogluconate dehydrogenase C-terminal like domain"/>
    <property type="match status" value="1"/>
</dbReference>
<dbReference type="GO" id="GO:0004665">
    <property type="term" value="F:prephenate dehydrogenase (NADP+) activity"/>
    <property type="evidence" value="ECO:0007669"/>
    <property type="project" value="InterPro"/>
</dbReference>
<dbReference type="GO" id="GO:0070403">
    <property type="term" value="F:NAD+ binding"/>
    <property type="evidence" value="ECO:0007669"/>
    <property type="project" value="InterPro"/>
</dbReference>
<dbReference type="PROSITE" id="PS51176">
    <property type="entry name" value="PDH_ADH"/>
    <property type="match status" value="1"/>
</dbReference>
<dbReference type="EMBL" id="RXIF01000004">
    <property type="protein sequence ID" value="RZN65096.1"/>
    <property type="molecule type" value="Genomic_DNA"/>
</dbReference>
<organism evidence="3 4">
    <name type="scientific">Methanoliparum thermophilum</name>
    <dbReference type="NCBI Taxonomy" id="2491083"/>
    <lineage>
        <taxon>Archaea</taxon>
        <taxon>Methanobacteriati</taxon>
        <taxon>Methanobacteriota</taxon>
        <taxon>Candidatus Methanoliparia</taxon>
        <taxon>Candidatus Methanoliparales</taxon>
        <taxon>Candidatus Methanoliparaceae</taxon>
        <taxon>Candidatus Methanoliparum</taxon>
    </lineage>
</organism>
<dbReference type="InterPro" id="IPR046826">
    <property type="entry name" value="PDH_N"/>
</dbReference>
<name>A0A520KT57_METT2</name>
<dbReference type="Pfam" id="PF20463">
    <property type="entry name" value="PDH_C"/>
    <property type="match status" value="1"/>
</dbReference>
<dbReference type="Gene3D" id="3.40.50.720">
    <property type="entry name" value="NAD(P)-binding Rossmann-like Domain"/>
    <property type="match status" value="1"/>
</dbReference>
<dbReference type="SUPFAM" id="SSF51735">
    <property type="entry name" value="NAD(P)-binding Rossmann-fold domains"/>
    <property type="match status" value="1"/>
</dbReference>
<protein>
    <submittedName>
        <fullName evidence="3">Prephenate dehydrogenase/arogenate dehydrogenase family protein</fullName>
    </submittedName>
</protein>
<dbReference type="InterPro" id="IPR036291">
    <property type="entry name" value="NAD(P)-bd_dom_sf"/>
</dbReference>
<dbReference type="InterPro" id="IPR046825">
    <property type="entry name" value="PDH_C"/>
</dbReference>
<gene>
    <name evidence="3" type="ORF">EF806_03370</name>
</gene>
<dbReference type="PANTHER" id="PTHR21363:SF0">
    <property type="entry name" value="PREPHENATE DEHYDROGENASE [NADP(+)]"/>
    <property type="match status" value="1"/>
</dbReference>
<dbReference type="GO" id="GO:0008977">
    <property type="term" value="F:prephenate dehydrogenase (NAD+) activity"/>
    <property type="evidence" value="ECO:0007669"/>
    <property type="project" value="InterPro"/>
</dbReference>